<dbReference type="Pfam" id="PF00561">
    <property type="entry name" value="Abhydrolase_1"/>
    <property type="match status" value="1"/>
</dbReference>
<feature type="non-terminal residue" evidence="2">
    <location>
        <position position="1"/>
    </location>
</feature>
<organism evidence="2 3">
    <name type="scientific">Thamnocephalis sphaerospora</name>
    <dbReference type="NCBI Taxonomy" id="78915"/>
    <lineage>
        <taxon>Eukaryota</taxon>
        <taxon>Fungi</taxon>
        <taxon>Fungi incertae sedis</taxon>
        <taxon>Zoopagomycota</taxon>
        <taxon>Zoopagomycotina</taxon>
        <taxon>Zoopagomycetes</taxon>
        <taxon>Zoopagales</taxon>
        <taxon>Sigmoideomycetaceae</taxon>
        <taxon>Thamnocephalis</taxon>
    </lineage>
</organism>
<accession>A0A4P9XIL8</accession>
<name>A0A4P9XIL8_9FUNG</name>
<dbReference type="InterPro" id="IPR000073">
    <property type="entry name" value="AB_hydrolase_1"/>
</dbReference>
<gene>
    <name evidence="2" type="ORF">THASP1DRAFT_6539</name>
</gene>
<dbReference type="OrthoDB" id="10249433at2759"/>
<sequence length="271" mass="30820">SGLFLVYRYQCSIIYLARFPEGSRQEVDKPSKYQLPFEEVWLRTKDGVRLHAYLITRDSDTETSQATTLFYCHANAGNMGHRLPIAETIYRQCGCNVFMLSYRGYGLSEGQANEAGIRIDTQTALDFIRQHPLVKDTRIVMFGQSIGGAVAIDLAARNEDQIHAIMLENTFLNLPAIIPHVMPFLASVTFLCHQHWPSDELIGKLRRMPILFLASERDELVPPSHMTQLYDLTNTNAPVVWRSFPEGTHNDACLQPGYFEAIAGFWRDHIV</sequence>
<dbReference type="Proteomes" id="UP000271241">
    <property type="component" value="Unassembled WGS sequence"/>
</dbReference>
<reference evidence="3" key="1">
    <citation type="journal article" date="2018" name="Nat. Microbiol.">
        <title>Leveraging single-cell genomics to expand the fungal tree of life.</title>
        <authorList>
            <person name="Ahrendt S.R."/>
            <person name="Quandt C.A."/>
            <person name="Ciobanu D."/>
            <person name="Clum A."/>
            <person name="Salamov A."/>
            <person name="Andreopoulos B."/>
            <person name="Cheng J.F."/>
            <person name="Woyke T."/>
            <person name="Pelin A."/>
            <person name="Henrissat B."/>
            <person name="Reynolds N.K."/>
            <person name="Benny G.L."/>
            <person name="Smith M.E."/>
            <person name="James T.Y."/>
            <person name="Grigoriev I.V."/>
        </authorList>
    </citation>
    <scope>NUCLEOTIDE SEQUENCE [LARGE SCALE GENOMIC DNA]</scope>
    <source>
        <strain evidence="3">RSA 1356</strain>
    </source>
</reference>
<dbReference type="EMBL" id="KZ993300">
    <property type="protein sequence ID" value="RKP05040.1"/>
    <property type="molecule type" value="Genomic_DNA"/>
</dbReference>
<feature type="domain" description="AB hydrolase-1" evidence="1">
    <location>
        <begin position="68"/>
        <end position="183"/>
    </location>
</feature>
<dbReference type="GO" id="GO:0016020">
    <property type="term" value="C:membrane"/>
    <property type="evidence" value="ECO:0007669"/>
    <property type="project" value="TreeGrafter"/>
</dbReference>
<protein>
    <submittedName>
        <fullName evidence="2">Alpha/Beta hydrolase protein</fullName>
    </submittedName>
</protein>
<evidence type="ECO:0000313" key="2">
    <source>
        <dbReference type="EMBL" id="RKP05040.1"/>
    </source>
</evidence>
<dbReference type="AlphaFoldDB" id="A0A4P9XIL8"/>
<evidence type="ECO:0000313" key="3">
    <source>
        <dbReference type="Proteomes" id="UP000271241"/>
    </source>
</evidence>
<keyword evidence="2" id="KW-0378">Hydrolase</keyword>
<dbReference type="PANTHER" id="PTHR12277:SF81">
    <property type="entry name" value="PROTEIN ABHD13"/>
    <property type="match status" value="1"/>
</dbReference>
<feature type="non-terminal residue" evidence="2">
    <location>
        <position position="271"/>
    </location>
</feature>
<proteinExistence type="predicted"/>
<dbReference type="Gene3D" id="3.40.50.1820">
    <property type="entry name" value="alpha/beta hydrolase"/>
    <property type="match status" value="1"/>
</dbReference>
<evidence type="ECO:0000259" key="1">
    <source>
        <dbReference type="Pfam" id="PF00561"/>
    </source>
</evidence>
<dbReference type="PANTHER" id="PTHR12277">
    <property type="entry name" value="ALPHA/BETA HYDROLASE DOMAIN-CONTAINING PROTEIN"/>
    <property type="match status" value="1"/>
</dbReference>
<dbReference type="GO" id="GO:0008474">
    <property type="term" value="F:palmitoyl-(protein) hydrolase activity"/>
    <property type="evidence" value="ECO:0007669"/>
    <property type="project" value="TreeGrafter"/>
</dbReference>
<dbReference type="SUPFAM" id="SSF53474">
    <property type="entry name" value="alpha/beta-Hydrolases"/>
    <property type="match status" value="1"/>
</dbReference>
<keyword evidence="3" id="KW-1185">Reference proteome</keyword>
<dbReference type="STRING" id="78915.A0A4P9XIL8"/>
<dbReference type="InterPro" id="IPR029058">
    <property type="entry name" value="AB_hydrolase_fold"/>
</dbReference>